<evidence type="ECO:0000313" key="4">
    <source>
        <dbReference type="Proteomes" id="UP000190814"/>
    </source>
</evidence>
<organism evidence="3 4">
    <name type="scientific">Eubacterium uniforme</name>
    <dbReference type="NCBI Taxonomy" id="39495"/>
    <lineage>
        <taxon>Bacteria</taxon>
        <taxon>Bacillati</taxon>
        <taxon>Bacillota</taxon>
        <taxon>Clostridia</taxon>
        <taxon>Eubacteriales</taxon>
        <taxon>Eubacteriaceae</taxon>
        <taxon>Eubacterium</taxon>
    </lineage>
</organism>
<keyword evidence="4" id="KW-1185">Reference proteome</keyword>
<evidence type="ECO:0008006" key="5">
    <source>
        <dbReference type="Google" id="ProtNLM"/>
    </source>
</evidence>
<gene>
    <name evidence="3" type="ORF">SAMN02745111_00846</name>
</gene>
<sequence>MKQKRNGENLSIKGLSKRVACVVTSLSLVVAGWSIHQVETKAAYAVDQYSVRVKTKVTDISDTETLNNVENPGMGFYKGFRMNLTENGDELKEKETNNLLHFRVDISHFSPYYRKQAGLSELSNYHINDKALNALRTQLKKCRDNHRTVIIRFAYDPGYNSGTSYEPEKRVTVGGKTYVVGDSDLINKHQEDLSVVLHEYKDVIIGLEAGLIGQWGEMHSSEKMKTVYDSKNNKVVSGADHYNKIIGKWLDLLDDTEIPVLIRKVEDYINFANANSFKGKNVKHENVGEYIPTSGMKEYNLGFFNDSYLGSTTDRGTFSKHETRATAIKWLKSQTKHTLYGGEMAIWAQDKKHKEINRYNTLKFITKEAFDTHTSYLNIGWNTTALNQLKGDEDSSDSLLRDDANAGNYDENYEGQNGYVYLRNHMGYRYVAREIKLTKEITTYENFGVEAKIENVGFANITRTKKLKLIFEDANGKTYEYPLSKLSRSRNEKVENGDVRNWLSDDKNTSANEGMTKFKAQVDLKDDMPNGTYKVYLRIADSDDSNGLNGYPVKFANKGKGVSRKKADDKGIWNETLGANYFGSFTILDRSKIIK</sequence>
<dbReference type="InterPro" id="IPR032379">
    <property type="entry name" value="DUF4874"/>
</dbReference>
<dbReference type="EMBL" id="FUXZ01000005">
    <property type="protein sequence ID" value="SKA63914.1"/>
    <property type="molecule type" value="Genomic_DNA"/>
</dbReference>
<feature type="domain" description="DUF4832" evidence="1">
    <location>
        <begin position="301"/>
        <end position="557"/>
    </location>
</feature>
<dbReference type="InterPro" id="IPR032267">
    <property type="entry name" value="DUF4832"/>
</dbReference>
<feature type="domain" description="DUF4874" evidence="2">
    <location>
        <begin position="71"/>
        <end position="265"/>
    </location>
</feature>
<evidence type="ECO:0000259" key="2">
    <source>
        <dbReference type="Pfam" id="PF16173"/>
    </source>
</evidence>
<dbReference type="OrthoDB" id="9760654at2"/>
<dbReference type="RefSeq" id="WP_078765732.1">
    <property type="nucleotide sequence ID" value="NZ_FUXZ01000005.1"/>
</dbReference>
<dbReference type="Pfam" id="PF16116">
    <property type="entry name" value="DUF4832"/>
    <property type="match status" value="1"/>
</dbReference>
<protein>
    <recommendedName>
        <fullName evidence="5">DUF4832 domain-containing protein</fullName>
    </recommendedName>
</protein>
<proteinExistence type="predicted"/>
<name>A0A1T4VG14_9FIRM</name>
<dbReference type="Pfam" id="PF16173">
    <property type="entry name" value="DUF4874"/>
    <property type="match status" value="1"/>
</dbReference>
<evidence type="ECO:0000313" key="3">
    <source>
        <dbReference type="EMBL" id="SKA63914.1"/>
    </source>
</evidence>
<dbReference type="AlphaFoldDB" id="A0A1T4VG14"/>
<dbReference type="Proteomes" id="UP000190814">
    <property type="component" value="Unassembled WGS sequence"/>
</dbReference>
<evidence type="ECO:0000259" key="1">
    <source>
        <dbReference type="Pfam" id="PF16116"/>
    </source>
</evidence>
<accession>A0A1T4VG14</accession>
<reference evidence="3 4" key="1">
    <citation type="submission" date="2017-02" db="EMBL/GenBank/DDBJ databases">
        <authorList>
            <person name="Peterson S.W."/>
        </authorList>
    </citation>
    <scope>NUCLEOTIDE SEQUENCE [LARGE SCALE GENOMIC DNA]</scope>
    <source>
        <strain evidence="3 4">ATCC 35992</strain>
    </source>
</reference>